<evidence type="ECO:0000259" key="13">
    <source>
        <dbReference type="Pfam" id="PF00122"/>
    </source>
</evidence>
<protein>
    <submittedName>
        <fullName evidence="15">Uncharacterized protein</fullName>
    </submittedName>
</protein>
<dbReference type="Gene3D" id="3.40.50.1000">
    <property type="entry name" value="HAD superfamily/HAD-like"/>
    <property type="match status" value="1"/>
</dbReference>
<dbReference type="GO" id="GO:0046872">
    <property type="term" value="F:metal ion binding"/>
    <property type="evidence" value="ECO:0007669"/>
    <property type="project" value="UniProtKB-KW"/>
</dbReference>
<evidence type="ECO:0000256" key="10">
    <source>
        <dbReference type="ARBA" id="ARBA00023136"/>
    </source>
</evidence>
<dbReference type="GO" id="GO:0140358">
    <property type="term" value="F:P-type transmembrane transporter activity"/>
    <property type="evidence" value="ECO:0007669"/>
    <property type="project" value="InterPro"/>
</dbReference>
<evidence type="ECO:0000256" key="6">
    <source>
        <dbReference type="ARBA" id="ARBA00022840"/>
    </source>
</evidence>
<keyword evidence="10 12" id="KW-0472">Membrane</keyword>
<dbReference type="AlphaFoldDB" id="A0AAW2YYG9"/>
<dbReference type="GO" id="GO:0016020">
    <property type="term" value="C:membrane"/>
    <property type="evidence" value="ECO:0007669"/>
    <property type="project" value="UniProtKB-SubCell"/>
</dbReference>
<dbReference type="InterPro" id="IPR008250">
    <property type="entry name" value="ATPase_P-typ_transduc_dom_A_sf"/>
</dbReference>
<evidence type="ECO:0000256" key="4">
    <source>
        <dbReference type="ARBA" id="ARBA00022723"/>
    </source>
</evidence>
<dbReference type="SFLD" id="SFLDF00027">
    <property type="entry name" value="p-type_atpase"/>
    <property type="match status" value="1"/>
</dbReference>
<keyword evidence="2" id="KW-0597">Phosphoprotein</keyword>
<keyword evidence="7" id="KW-0460">Magnesium</keyword>
<keyword evidence="5" id="KW-0547">Nucleotide-binding</keyword>
<dbReference type="SUPFAM" id="SSF81653">
    <property type="entry name" value="Calcium ATPase, transduction domain A"/>
    <property type="match status" value="1"/>
</dbReference>
<sequence length="881" mass="99199">MIITGRRTNLRSAEKVLITDVDGKYHVRNVKRIVIDEPVYCGSTADEENTLKTEVEHFTFEFRNLRYLTSFFSSVYAHLALSMDPYDILSDHSTKKMIGLSHPEHLMRLTRFGSNHIDVKKSNPFRNLFKQMRKPIYWFLITVFILRLTREISGQGNFYPPLYIYSVLFALFIVISFIFNVLRANHSKKLVKQLIKTYGPEVRVIRDSESYIVGSASLVPGDLVQITGRITLPCDLVLIEGTMDVDECTITGDTVPGSKAPYIHTEKNPGVAPLSIQQENMLIGGTRVISAKNALAVVVRTGFNTSRGRTIRTLLSQEEEEQVHSYSSDINNLMITLMLSAAVNTLVAGIFRYHYLHKTDWTALRYLNQFVSTVPPFLTLVLILPMMVARRTLSRLRIKCTSLLGLLKMGTVDCICYDKTGTMTEEILTLHGVLQVDSNTSFQSIITHNHSDAVNSNVTTIMAACHDLTKIHNRVVGDKLEEALFVATGFELKRELNENKFSVHPRVARSSCVTSSIHVSQIYCFNTILGRMSVVTQECVFSKGSPNSIKSICKPNSLPLDFDDVIKKYGLLGFRIIAMSKRYLKEQEEITRESAESNMTFVGFLIMRSKLYPDMRNEIKTLKDSSIRCKIITGDTVFTATSVAIDSGVLDGNGRVLSAEVEYDQYGEPSVVWKEIQPGTNDQTELAITGPAFSLLRNHCADKAQKVAYYRLVARTNVFAEMLATQKAELVQDLKQIDFTVVMVGDGSNDSMALNVADVGISITDAETSFAAQFTLERGGQCCSMLVREGRALLDKILYNMRFVVVFVFVQYVVILLNDLEVPSELQLVFSHFFMGFTLIFSVSFNKPSEKLDTRRPPRQILRFPLLASVIGQIFIQVFFL</sequence>
<evidence type="ECO:0000256" key="3">
    <source>
        <dbReference type="ARBA" id="ARBA00022692"/>
    </source>
</evidence>
<dbReference type="Gene3D" id="2.70.150.10">
    <property type="entry name" value="Calcium-transporting ATPase, cytoplasmic transduction domain A"/>
    <property type="match status" value="1"/>
</dbReference>
<evidence type="ECO:0000313" key="16">
    <source>
        <dbReference type="Proteomes" id="UP001431209"/>
    </source>
</evidence>
<accession>A0AAW2YYG9</accession>
<dbReference type="GO" id="GO:0019829">
    <property type="term" value="F:ATPase-coupled monoatomic cation transmembrane transporter activity"/>
    <property type="evidence" value="ECO:0007669"/>
    <property type="project" value="TreeGrafter"/>
</dbReference>
<gene>
    <name evidence="15" type="ORF">AKO1_013173</name>
</gene>
<name>A0AAW2YYG9_9EUKA</name>
<dbReference type="Pfam" id="PF00122">
    <property type="entry name" value="E1-E2_ATPase"/>
    <property type="match status" value="1"/>
</dbReference>
<dbReference type="InterPro" id="IPR023299">
    <property type="entry name" value="ATPase_P-typ_cyto_dom_N"/>
</dbReference>
<dbReference type="SUPFAM" id="SSF81665">
    <property type="entry name" value="Calcium ATPase, transmembrane domain M"/>
    <property type="match status" value="1"/>
</dbReference>
<feature type="transmembrane region" description="Helical" evidence="12">
    <location>
        <begin position="861"/>
        <end position="880"/>
    </location>
</feature>
<proteinExistence type="predicted"/>
<keyword evidence="8" id="KW-1278">Translocase</keyword>
<dbReference type="InterPro" id="IPR059000">
    <property type="entry name" value="ATPase_P-type_domA"/>
</dbReference>
<keyword evidence="3 12" id="KW-0812">Transmembrane</keyword>
<organism evidence="15 16">
    <name type="scientific">Acrasis kona</name>
    <dbReference type="NCBI Taxonomy" id="1008807"/>
    <lineage>
        <taxon>Eukaryota</taxon>
        <taxon>Discoba</taxon>
        <taxon>Heterolobosea</taxon>
        <taxon>Tetramitia</taxon>
        <taxon>Eutetramitia</taxon>
        <taxon>Acrasidae</taxon>
        <taxon>Acrasis</taxon>
    </lineage>
</organism>
<feature type="transmembrane region" description="Helical" evidence="12">
    <location>
        <begin position="135"/>
        <end position="150"/>
    </location>
</feature>
<dbReference type="EMBL" id="JAOPGA020000802">
    <property type="protein sequence ID" value="KAL0481966.1"/>
    <property type="molecule type" value="Genomic_DNA"/>
</dbReference>
<feature type="transmembrane region" description="Helical" evidence="12">
    <location>
        <begin position="829"/>
        <end position="849"/>
    </location>
</feature>
<dbReference type="InterPro" id="IPR036412">
    <property type="entry name" value="HAD-like_sf"/>
</dbReference>
<evidence type="ECO:0000256" key="9">
    <source>
        <dbReference type="ARBA" id="ARBA00022989"/>
    </source>
</evidence>
<dbReference type="InterPro" id="IPR023298">
    <property type="entry name" value="ATPase_P-typ_TM_dom_sf"/>
</dbReference>
<dbReference type="SFLD" id="SFLDG00002">
    <property type="entry name" value="C1.7:_P-type_atpase_like"/>
    <property type="match status" value="1"/>
</dbReference>
<dbReference type="SUPFAM" id="SSF56784">
    <property type="entry name" value="HAD-like"/>
    <property type="match status" value="1"/>
</dbReference>
<comment type="subcellular location">
    <subcellularLocation>
        <location evidence="1">Membrane</location>
        <topology evidence="1">Multi-pass membrane protein</topology>
    </subcellularLocation>
</comment>
<comment type="caution">
    <text evidence="15">The sequence shown here is derived from an EMBL/GenBank/DDBJ whole genome shotgun (WGS) entry which is preliminary data.</text>
</comment>
<feature type="transmembrane region" description="Helical" evidence="12">
    <location>
        <begin position="797"/>
        <end position="817"/>
    </location>
</feature>
<evidence type="ECO:0000256" key="8">
    <source>
        <dbReference type="ARBA" id="ARBA00022967"/>
    </source>
</evidence>
<dbReference type="SUPFAM" id="SSF81660">
    <property type="entry name" value="Metal cation-transporting ATPase, ATP-binding domain N"/>
    <property type="match status" value="1"/>
</dbReference>
<dbReference type="Gene3D" id="1.20.1110.10">
    <property type="entry name" value="Calcium-transporting ATPase, transmembrane domain"/>
    <property type="match status" value="1"/>
</dbReference>
<dbReference type="PROSITE" id="PS00154">
    <property type="entry name" value="ATPASE_E1_E2"/>
    <property type="match status" value="1"/>
</dbReference>
<evidence type="ECO:0000256" key="5">
    <source>
        <dbReference type="ARBA" id="ARBA00022741"/>
    </source>
</evidence>
<dbReference type="InterPro" id="IPR044492">
    <property type="entry name" value="P_typ_ATPase_HD_dom"/>
</dbReference>
<dbReference type="Gene3D" id="3.40.1110.10">
    <property type="entry name" value="Calcium-transporting ATPase, cytoplasmic domain N"/>
    <property type="match status" value="1"/>
</dbReference>
<dbReference type="InterPro" id="IPR023214">
    <property type="entry name" value="HAD_sf"/>
</dbReference>
<feature type="transmembrane region" description="Helical" evidence="12">
    <location>
        <begin position="162"/>
        <end position="182"/>
    </location>
</feature>
<keyword evidence="16" id="KW-1185">Reference proteome</keyword>
<keyword evidence="6" id="KW-0067">ATP-binding</keyword>
<dbReference type="Pfam" id="PF00690">
    <property type="entry name" value="Cation_ATPase_N"/>
    <property type="match status" value="1"/>
</dbReference>
<feature type="domain" description="Cation-transporting P-type ATPase N-terminal" evidence="14">
    <location>
        <begin position="88"/>
        <end position="145"/>
    </location>
</feature>
<evidence type="ECO:0000259" key="14">
    <source>
        <dbReference type="Pfam" id="PF00690"/>
    </source>
</evidence>
<dbReference type="Proteomes" id="UP001431209">
    <property type="component" value="Unassembled WGS sequence"/>
</dbReference>
<dbReference type="PRINTS" id="PR00119">
    <property type="entry name" value="CATATPASE"/>
</dbReference>
<dbReference type="GO" id="GO:0005524">
    <property type="term" value="F:ATP binding"/>
    <property type="evidence" value="ECO:0007669"/>
    <property type="project" value="UniProtKB-KW"/>
</dbReference>
<feature type="transmembrane region" description="Helical" evidence="12">
    <location>
        <begin position="333"/>
        <end position="355"/>
    </location>
</feature>
<evidence type="ECO:0000256" key="2">
    <source>
        <dbReference type="ARBA" id="ARBA00022553"/>
    </source>
</evidence>
<reference evidence="15 16" key="1">
    <citation type="submission" date="2024-03" db="EMBL/GenBank/DDBJ databases">
        <title>The Acrasis kona genome and developmental transcriptomes reveal deep origins of eukaryotic multicellular pathways.</title>
        <authorList>
            <person name="Sheikh S."/>
            <person name="Fu C.-J."/>
            <person name="Brown M.W."/>
            <person name="Baldauf S.L."/>
        </authorList>
    </citation>
    <scope>NUCLEOTIDE SEQUENCE [LARGE SCALE GENOMIC DNA]</scope>
    <source>
        <strain evidence="15 16">ATCC MYA-3509</strain>
    </source>
</reference>
<dbReference type="InterPro" id="IPR004014">
    <property type="entry name" value="ATPase_P-typ_cation-transptr_N"/>
</dbReference>
<feature type="domain" description="P-type ATPase A" evidence="13">
    <location>
        <begin position="200"/>
        <end position="313"/>
    </location>
</feature>
<dbReference type="InterPro" id="IPR006544">
    <property type="entry name" value="P-type_TPase_V"/>
</dbReference>
<feature type="transmembrane region" description="Helical" evidence="12">
    <location>
        <begin position="367"/>
        <end position="389"/>
    </location>
</feature>
<dbReference type="PANTHER" id="PTHR45630:SF8">
    <property type="entry name" value="CATION-TRANSPORTING ATPASE"/>
    <property type="match status" value="1"/>
</dbReference>
<evidence type="ECO:0000256" key="12">
    <source>
        <dbReference type="SAM" id="Phobius"/>
    </source>
</evidence>
<evidence type="ECO:0000313" key="15">
    <source>
        <dbReference type="EMBL" id="KAL0481966.1"/>
    </source>
</evidence>
<evidence type="ECO:0000256" key="7">
    <source>
        <dbReference type="ARBA" id="ARBA00022842"/>
    </source>
</evidence>
<keyword evidence="9 12" id="KW-1133">Transmembrane helix</keyword>
<keyword evidence="4" id="KW-0479">Metal-binding</keyword>
<dbReference type="InterPro" id="IPR018303">
    <property type="entry name" value="ATPase_P-typ_P_site"/>
</dbReference>
<evidence type="ECO:0000256" key="11">
    <source>
        <dbReference type="ARBA" id="ARBA00049360"/>
    </source>
</evidence>
<dbReference type="PANTHER" id="PTHR45630">
    <property type="entry name" value="CATION-TRANSPORTING ATPASE-RELATED"/>
    <property type="match status" value="1"/>
</dbReference>
<dbReference type="SFLD" id="SFLDS00003">
    <property type="entry name" value="Haloacid_Dehalogenase"/>
    <property type="match status" value="1"/>
</dbReference>
<evidence type="ECO:0000256" key="1">
    <source>
        <dbReference type="ARBA" id="ARBA00004141"/>
    </source>
</evidence>
<comment type="catalytic activity">
    <reaction evidence="11">
        <text>ATP + H2O = ADP + phosphate + H(+)</text>
        <dbReference type="Rhea" id="RHEA:13065"/>
        <dbReference type="ChEBI" id="CHEBI:15377"/>
        <dbReference type="ChEBI" id="CHEBI:15378"/>
        <dbReference type="ChEBI" id="CHEBI:30616"/>
        <dbReference type="ChEBI" id="CHEBI:43474"/>
        <dbReference type="ChEBI" id="CHEBI:456216"/>
    </reaction>
</comment>
<feature type="non-terminal residue" evidence="15">
    <location>
        <position position="881"/>
    </location>
</feature>